<evidence type="ECO:0008006" key="9">
    <source>
        <dbReference type="Google" id="ProtNLM"/>
    </source>
</evidence>
<feature type="domain" description="Glycoside hydrolase family 31 TIM barrel" evidence="3">
    <location>
        <begin position="242"/>
        <end position="598"/>
    </location>
</feature>
<gene>
    <name evidence="7" type="ORF">HMPREF1534_02538</name>
</gene>
<dbReference type="Gene3D" id="3.20.20.80">
    <property type="entry name" value="Glycosidases"/>
    <property type="match status" value="1"/>
</dbReference>
<dbReference type="InterPro" id="IPR017853">
    <property type="entry name" value="GH"/>
</dbReference>
<organism evidence="7 8">
    <name type="scientific">Phocaeicola massiliensis B84634 = Timone 84634 = DSM 17679 = JCM 13223</name>
    <dbReference type="NCBI Taxonomy" id="1121098"/>
    <lineage>
        <taxon>Bacteria</taxon>
        <taxon>Pseudomonadati</taxon>
        <taxon>Bacteroidota</taxon>
        <taxon>Bacteroidia</taxon>
        <taxon>Bacteroidales</taxon>
        <taxon>Bacteroidaceae</taxon>
        <taxon>Phocaeicola</taxon>
    </lineage>
</organism>
<evidence type="ECO:0000259" key="5">
    <source>
        <dbReference type="Pfam" id="PF17137"/>
    </source>
</evidence>
<dbReference type="SUPFAM" id="SSF51011">
    <property type="entry name" value="Glycosyl hydrolase domain"/>
    <property type="match status" value="1"/>
</dbReference>
<dbReference type="GO" id="GO:0030246">
    <property type="term" value="F:carbohydrate binding"/>
    <property type="evidence" value="ECO:0007669"/>
    <property type="project" value="InterPro"/>
</dbReference>
<comment type="similarity">
    <text evidence="1 2">Belongs to the glycosyl hydrolase 31 family.</text>
</comment>
<dbReference type="eggNOG" id="COG1501">
    <property type="taxonomic scope" value="Bacteria"/>
</dbReference>
<dbReference type="PANTHER" id="PTHR43863">
    <property type="entry name" value="HYDROLASE, PUTATIVE (AFU_ORTHOLOGUE AFUA_1G03140)-RELATED"/>
    <property type="match status" value="1"/>
</dbReference>
<dbReference type="CDD" id="cd06591">
    <property type="entry name" value="GH31_xylosidase_XylS"/>
    <property type="match status" value="1"/>
</dbReference>
<dbReference type="HOGENOM" id="CLU_000631_7_3_10"/>
<dbReference type="EMBL" id="AQHY01000028">
    <property type="protein sequence ID" value="EOA54066.1"/>
    <property type="molecule type" value="Genomic_DNA"/>
</dbReference>
<dbReference type="InterPro" id="IPR033403">
    <property type="entry name" value="DUF5110"/>
</dbReference>
<dbReference type="SUPFAM" id="SSF51445">
    <property type="entry name" value="(Trans)glycosidases"/>
    <property type="match status" value="1"/>
</dbReference>
<evidence type="ECO:0000256" key="2">
    <source>
        <dbReference type="RuleBase" id="RU361185"/>
    </source>
</evidence>
<feature type="domain" description="Glycoside hydrolase family 31 N-terminal" evidence="4">
    <location>
        <begin position="42"/>
        <end position="200"/>
    </location>
</feature>
<sequence length="816" mass="93462">MNRIILFLFFIVSLSSYGQKYSLSSIQKNENGVTISLEEKQIEISFLKDNIIHVRTYPAGQEQKPSLIVNDKVFAAQDIKCRSLQNKIILKSAKVEATYDILQDRVLFTDVQNSDTILVEGGNHFSEVDDLGEKAYTVSQTFILKPDEAIYGLGQYQDGVYNYRGHKELLVHANREIANPVIVSTSNYVLFWDNYSCSTFEDTPDGATFTSEIGDGVNYYLVVGKDMKDAMSGYCELTGNSPMLPKSAFGFWMSKERYKTFDELQDVVRTYRMRNIPLDNIVQDWQYWGENLDSWNGMVFNPVTHPNPQKVIEDLHKKYHVKLTLSVWPGFGKSTKIYQEMDSANVLYDVPTWAGYKVADIYAPTAQKIFWNHLYQGLYTKGVDSWWLDATEPAYKDGLYPEKQTQWSKKAGKTFIGSAARYLNTYSYVLTKMMYENLRKQSDNRASVLTRSAFAGQQRFGTSIWSGDIYASWDVLKKQLVAGLNICMTGIPYWTTDIGGFRVRSRENSGEGTGEIGTEIHRNISSCDGGYAKGLKDSAYLELYTRWFQYGALSPIFRAHGTEVPREIWHFGEPGSLFYDIQVEMIHLRYSLLSYIYSEAWKVTSKGSAMMRGTVVDFSDDRKTFDDGSSYMFGDALMIHPITRPMYYNREGAISDVNTLELIYLPQHSGTYWFDLHSNRCYEGGQEIKYDAPLEKLPIFVKAGSIVPRNKVVQYVAQDDGSEIILSVYAGKDAEFLFYEDDNETYAYERGGYSAIQMKWDNKHQTFTLFAPIGKMPPKLENRKFKIQIFTPLESGHVSVIEKDIIYNNKTMKLKF</sequence>
<dbReference type="InterPro" id="IPR000322">
    <property type="entry name" value="Glyco_hydro_31_TIM"/>
</dbReference>
<evidence type="ECO:0000313" key="8">
    <source>
        <dbReference type="Proteomes" id="UP000017831"/>
    </source>
</evidence>
<dbReference type="InterPro" id="IPR011013">
    <property type="entry name" value="Gal_mutarotase_sf_dom"/>
</dbReference>
<keyword evidence="2" id="KW-0326">Glycosidase</keyword>
<dbReference type="InterPro" id="IPR048395">
    <property type="entry name" value="Glyco_hydro_31_C"/>
</dbReference>
<feature type="domain" description="DUF5110" evidence="5">
    <location>
        <begin position="723"/>
        <end position="790"/>
    </location>
</feature>
<keyword evidence="2" id="KW-0378">Hydrolase</keyword>
<reference evidence="7 8" key="1">
    <citation type="submission" date="2013-04" db="EMBL/GenBank/DDBJ databases">
        <title>The Genome Sequence of Bacteroides massiliensis DSM 17679.</title>
        <authorList>
            <consortium name="The Broad Institute Genomics Platform"/>
            <person name="Earl A."/>
            <person name="Ward D."/>
            <person name="Feldgarden M."/>
            <person name="Gevers D."/>
            <person name="Martens E."/>
            <person name="Fenner L."/>
            <person name="Roux V."/>
            <person name="Mallet M.N."/>
            <person name="Raoult D."/>
            <person name="Walker B."/>
            <person name="Young S."/>
            <person name="Zeng Q."/>
            <person name="Gargeya S."/>
            <person name="Fitzgerald M."/>
            <person name="Haas B."/>
            <person name="Abouelleil A."/>
            <person name="Allen A.W."/>
            <person name="Alvarado L."/>
            <person name="Arachchi H.M."/>
            <person name="Berlin A.M."/>
            <person name="Chapman S.B."/>
            <person name="Gainer-Dewar J."/>
            <person name="Goldberg J."/>
            <person name="Griggs A."/>
            <person name="Gujja S."/>
            <person name="Hansen M."/>
            <person name="Howarth C."/>
            <person name="Imamovic A."/>
            <person name="Ireland A."/>
            <person name="Larimer J."/>
            <person name="McCowan C."/>
            <person name="Murphy C."/>
            <person name="Pearson M."/>
            <person name="Poon T.W."/>
            <person name="Priest M."/>
            <person name="Roberts A."/>
            <person name="Saif S."/>
            <person name="Shea T."/>
            <person name="Sisk P."/>
            <person name="Sykes S."/>
            <person name="Wortman J."/>
            <person name="Nusbaum C."/>
            <person name="Birren B."/>
        </authorList>
    </citation>
    <scope>NUCLEOTIDE SEQUENCE [LARGE SCALE GENOMIC DNA]</scope>
    <source>
        <strain evidence="8">B84634 / Timone 84634 / DSM 17679 / JCM 13223</strain>
    </source>
</reference>
<accession>U6REA7</accession>
<evidence type="ECO:0000259" key="4">
    <source>
        <dbReference type="Pfam" id="PF13802"/>
    </source>
</evidence>
<evidence type="ECO:0000259" key="3">
    <source>
        <dbReference type="Pfam" id="PF01055"/>
    </source>
</evidence>
<evidence type="ECO:0000313" key="7">
    <source>
        <dbReference type="EMBL" id="EOA54066.1"/>
    </source>
</evidence>
<dbReference type="Pfam" id="PF21365">
    <property type="entry name" value="Glyco_hydro_31_3rd"/>
    <property type="match status" value="1"/>
</dbReference>
<dbReference type="InterPro" id="IPR051816">
    <property type="entry name" value="Glycosyl_Hydrolase_31"/>
</dbReference>
<dbReference type="OrthoDB" id="176168at2"/>
<dbReference type="Gene3D" id="2.60.40.1760">
    <property type="entry name" value="glycosyl hydrolase (family 31)"/>
    <property type="match status" value="1"/>
</dbReference>
<dbReference type="STRING" id="1121098.HMPREF1534_02538"/>
<dbReference type="Pfam" id="PF13802">
    <property type="entry name" value="Gal_mutarotas_2"/>
    <property type="match status" value="1"/>
</dbReference>
<evidence type="ECO:0000259" key="6">
    <source>
        <dbReference type="Pfam" id="PF21365"/>
    </source>
</evidence>
<dbReference type="Pfam" id="PF17137">
    <property type="entry name" value="DUF5110"/>
    <property type="match status" value="1"/>
</dbReference>
<proteinExistence type="inferred from homology"/>
<dbReference type="Proteomes" id="UP000017831">
    <property type="component" value="Unassembled WGS sequence"/>
</dbReference>
<dbReference type="Pfam" id="PF01055">
    <property type="entry name" value="Glyco_hydro_31_2nd"/>
    <property type="match status" value="1"/>
</dbReference>
<feature type="domain" description="Glycosyl hydrolase family 31 C-terminal" evidence="6">
    <location>
        <begin position="607"/>
        <end position="707"/>
    </location>
</feature>
<protein>
    <recommendedName>
        <fullName evidence="9">DUF5110 domain-containing protein</fullName>
    </recommendedName>
</protein>
<comment type="caution">
    <text evidence="7">The sequence shown here is derived from an EMBL/GenBank/DDBJ whole genome shotgun (WGS) entry which is preliminary data.</text>
</comment>
<dbReference type="PANTHER" id="PTHR43863:SF2">
    <property type="entry name" value="MALTASE-GLUCOAMYLASE"/>
    <property type="match status" value="1"/>
</dbReference>
<name>U6REA7_9BACT</name>
<dbReference type="Gene3D" id="2.60.40.1180">
    <property type="entry name" value="Golgi alpha-mannosidase II"/>
    <property type="match status" value="2"/>
</dbReference>
<dbReference type="AlphaFoldDB" id="U6REA7"/>
<keyword evidence="8" id="KW-1185">Reference proteome</keyword>
<evidence type="ECO:0000256" key="1">
    <source>
        <dbReference type="ARBA" id="ARBA00007806"/>
    </source>
</evidence>
<dbReference type="PATRIC" id="fig|1121098.3.peg.2574"/>
<dbReference type="RefSeq" id="WP_005941676.1">
    <property type="nucleotide sequence ID" value="NZ_KB890326.1"/>
</dbReference>
<dbReference type="SUPFAM" id="SSF74650">
    <property type="entry name" value="Galactose mutarotase-like"/>
    <property type="match status" value="1"/>
</dbReference>
<dbReference type="GO" id="GO:0004553">
    <property type="term" value="F:hydrolase activity, hydrolyzing O-glycosyl compounds"/>
    <property type="evidence" value="ECO:0007669"/>
    <property type="project" value="InterPro"/>
</dbReference>
<dbReference type="GeneID" id="60061539"/>
<dbReference type="GO" id="GO:0005975">
    <property type="term" value="P:carbohydrate metabolic process"/>
    <property type="evidence" value="ECO:0007669"/>
    <property type="project" value="InterPro"/>
</dbReference>
<dbReference type="CDD" id="cd14752">
    <property type="entry name" value="GH31_N"/>
    <property type="match status" value="1"/>
</dbReference>
<dbReference type="InterPro" id="IPR025887">
    <property type="entry name" value="Glyco_hydro_31_N_dom"/>
</dbReference>
<dbReference type="InterPro" id="IPR013780">
    <property type="entry name" value="Glyco_hydro_b"/>
</dbReference>